<keyword evidence="4" id="KW-0762">Sugar transport</keyword>
<feature type="transmembrane region" description="Helical" evidence="10">
    <location>
        <begin position="23"/>
        <end position="43"/>
    </location>
</feature>
<evidence type="ECO:0000256" key="2">
    <source>
        <dbReference type="ARBA" id="ARBA00010992"/>
    </source>
</evidence>
<evidence type="ECO:0000259" key="11">
    <source>
        <dbReference type="PROSITE" id="PS50850"/>
    </source>
</evidence>
<reference evidence="12" key="1">
    <citation type="submission" date="2021-01" db="UniProtKB">
        <authorList>
            <consortium name="EnsemblPlants"/>
        </authorList>
    </citation>
    <scope>IDENTIFICATION</scope>
</reference>
<dbReference type="CDD" id="cd17361">
    <property type="entry name" value="MFS_STP"/>
    <property type="match status" value="1"/>
</dbReference>
<feature type="transmembrane region" description="Helical" evidence="10">
    <location>
        <begin position="428"/>
        <end position="451"/>
    </location>
</feature>
<dbReference type="InterPro" id="IPR045262">
    <property type="entry name" value="STP/PLT_plant"/>
</dbReference>
<keyword evidence="7 10" id="KW-1133">Transmembrane helix</keyword>
<organism evidence="12 13">
    <name type="scientific">Kalanchoe fedtschenkoi</name>
    <name type="common">Lavender scallops</name>
    <name type="synonym">South American air plant</name>
    <dbReference type="NCBI Taxonomy" id="63787"/>
    <lineage>
        <taxon>Eukaryota</taxon>
        <taxon>Viridiplantae</taxon>
        <taxon>Streptophyta</taxon>
        <taxon>Embryophyta</taxon>
        <taxon>Tracheophyta</taxon>
        <taxon>Spermatophyta</taxon>
        <taxon>Magnoliopsida</taxon>
        <taxon>eudicotyledons</taxon>
        <taxon>Gunneridae</taxon>
        <taxon>Pentapetalae</taxon>
        <taxon>Saxifragales</taxon>
        <taxon>Crassulaceae</taxon>
        <taxon>Kalanchoe</taxon>
    </lineage>
</organism>
<dbReference type="GO" id="GO:0016020">
    <property type="term" value="C:membrane"/>
    <property type="evidence" value="ECO:0007669"/>
    <property type="project" value="UniProtKB-SubCell"/>
</dbReference>
<feature type="transmembrane region" description="Helical" evidence="10">
    <location>
        <begin position="202"/>
        <end position="224"/>
    </location>
</feature>
<dbReference type="EnsemblPlants" id="Kaladp0001s0268.1.v1.1">
    <property type="protein sequence ID" value="Kaladp0001s0268.1.v1.1"/>
    <property type="gene ID" value="Kaladp0001s0268.v1.1"/>
</dbReference>
<feature type="domain" description="Major facilitator superfamily (MFS) profile" evidence="11">
    <location>
        <begin position="30"/>
        <end position="482"/>
    </location>
</feature>
<proteinExistence type="inferred from homology"/>
<dbReference type="PROSITE" id="PS50850">
    <property type="entry name" value="MFS"/>
    <property type="match status" value="1"/>
</dbReference>
<dbReference type="InterPro" id="IPR020846">
    <property type="entry name" value="MFS_dom"/>
</dbReference>
<evidence type="ECO:0000256" key="3">
    <source>
        <dbReference type="ARBA" id="ARBA00022448"/>
    </source>
</evidence>
<dbReference type="Gramene" id="Kaladp0001s0268.1.v1.1">
    <property type="protein sequence ID" value="Kaladp0001s0268.1.v1.1"/>
    <property type="gene ID" value="Kaladp0001s0268.v1.1"/>
</dbReference>
<dbReference type="AlphaFoldDB" id="A0A7N0R8U9"/>
<dbReference type="PROSITE" id="PS00216">
    <property type="entry name" value="SUGAR_TRANSPORT_1"/>
    <property type="match status" value="1"/>
</dbReference>
<feature type="transmembrane region" description="Helical" evidence="10">
    <location>
        <begin position="115"/>
        <end position="133"/>
    </location>
</feature>
<feature type="transmembrane region" description="Helical" evidence="10">
    <location>
        <begin position="354"/>
        <end position="376"/>
    </location>
</feature>
<accession>A0A7N0R8U9</accession>
<evidence type="ECO:0000256" key="7">
    <source>
        <dbReference type="ARBA" id="ARBA00022989"/>
    </source>
</evidence>
<dbReference type="InterPro" id="IPR003663">
    <property type="entry name" value="Sugar/inositol_transpt"/>
</dbReference>
<evidence type="ECO:0000256" key="6">
    <source>
        <dbReference type="ARBA" id="ARBA00022847"/>
    </source>
</evidence>
<evidence type="ECO:0000256" key="10">
    <source>
        <dbReference type="SAM" id="Phobius"/>
    </source>
</evidence>
<evidence type="ECO:0000313" key="13">
    <source>
        <dbReference type="Proteomes" id="UP000594263"/>
    </source>
</evidence>
<dbReference type="OMA" id="YTSRGQF"/>
<dbReference type="PANTHER" id="PTHR23500">
    <property type="entry name" value="SOLUTE CARRIER FAMILY 2, FACILITATED GLUCOSE TRANSPORTER"/>
    <property type="match status" value="1"/>
</dbReference>
<feature type="transmembrane region" description="Helical" evidence="10">
    <location>
        <begin position="325"/>
        <end position="347"/>
    </location>
</feature>
<evidence type="ECO:0000313" key="12">
    <source>
        <dbReference type="EnsemblPlants" id="Kaladp0001s0268.1.v1.1"/>
    </source>
</evidence>
<dbReference type="PANTHER" id="PTHR23500:SF44">
    <property type="entry name" value="SUGAR TRANSPORT PROTEIN 5"/>
    <property type="match status" value="1"/>
</dbReference>
<keyword evidence="3 9" id="KW-0813">Transport</keyword>
<keyword evidence="5 10" id="KW-0812">Transmembrane</keyword>
<dbReference type="FunFam" id="1.20.1250.20:FF:000002">
    <property type="entry name" value="Sugar transport protein 13"/>
    <property type="match status" value="1"/>
</dbReference>
<dbReference type="PROSITE" id="PS00217">
    <property type="entry name" value="SUGAR_TRANSPORT_2"/>
    <property type="match status" value="1"/>
</dbReference>
<dbReference type="InterPro" id="IPR005829">
    <property type="entry name" value="Sugar_transporter_CS"/>
</dbReference>
<name>A0A7N0R8U9_KALFE</name>
<feature type="transmembrane region" description="Helical" evidence="10">
    <location>
        <begin position="457"/>
        <end position="478"/>
    </location>
</feature>
<dbReference type="NCBIfam" id="TIGR00879">
    <property type="entry name" value="SP"/>
    <property type="match status" value="1"/>
</dbReference>
<comment type="similarity">
    <text evidence="2 9">Belongs to the major facilitator superfamily. Sugar transporter (TC 2.A.1.1) family.</text>
</comment>
<keyword evidence="13" id="KW-1185">Reference proteome</keyword>
<dbReference type="InterPro" id="IPR044778">
    <property type="entry name" value="MFS_STP/MST-like_plant"/>
</dbReference>
<comment type="subcellular location">
    <subcellularLocation>
        <location evidence="1">Membrane</location>
        <topology evidence="1">Multi-pass membrane protein</topology>
    </subcellularLocation>
</comment>
<dbReference type="Proteomes" id="UP000594263">
    <property type="component" value="Unplaced"/>
</dbReference>
<evidence type="ECO:0000256" key="8">
    <source>
        <dbReference type="ARBA" id="ARBA00023136"/>
    </source>
</evidence>
<dbReference type="InterPro" id="IPR036259">
    <property type="entry name" value="MFS_trans_sf"/>
</dbReference>
<keyword evidence="6" id="KW-0769">Symport</keyword>
<evidence type="ECO:0000256" key="5">
    <source>
        <dbReference type="ARBA" id="ARBA00022692"/>
    </source>
</evidence>
<keyword evidence="8 10" id="KW-0472">Membrane</keyword>
<feature type="transmembrane region" description="Helical" evidence="10">
    <location>
        <begin position="391"/>
        <end position="416"/>
    </location>
</feature>
<dbReference type="SUPFAM" id="SSF103473">
    <property type="entry name" value="MFS general substrate transporter"/>
    <property type="match status" value="1"/>
</dbReference>
<feature type="transmembrane region" description="Helical" evidence="10">
    <location>
        <begin position="173"/>
        <end position="196"/>
    </location>
</feature>
<feature type="transmembrane region" description="Helical" evidence="10">
    <location>
        <begin position="84"/>
        <end position="103"/>
    </location>
</feature>
<sequence>MPGGVAPVQDSHHQQRCAGDDGLTASLVIICIVASSAGLIFGYDIGITGGVTTMEPFLKKFFPSVLAKMMAAKQNQYCIFDSQVLMAFTSSLYIAGLVSSLIAGRVTTAAGRKGALIIGGVVFLIGTALNAFAEHVAMLILGRLLLGFGIGFTNQAAPIYLAEMSPPKWRGTLTSLFQFFLSAGSLLACFINYMVFPMGENAWRYALAFAAVPATLMTFGAVLIPDTPSSLIQRGKVQEARLALSKVRPAKSDTESEINDLIKSHDERPKMRKSEAYGMLFQRKFRPHLVLVAAIPSFQQLTGISLVAFYAPVLFKSIGQGTSNALLGAVILGAANCAGSLVSAYAVDKYGRRFLFLEGSIQIFLSLVAMAIIFAVELGTAGIEPFSQTSAIVILVLMASISISFGWSWGPLTWIVPSEILPTELRAAGLGVCIASNFIVTFIISQTFMAILCKMKFGAFLFFAAWVLIMTLFVGFFVPETKRLRLDNVGDIWQSHWFWRRYVEQAPR</sequence>
<dbReference type="PRINTS" id="PR00171">
    <property type="entry name" value="SUGRTRNSPORT"/>
</dbReference>
<dbReference type="InterPro" id="IPR005828">
    <property type="entry name" value="MFS_sugar_transport-like"/>
</dbReference>
<evidence type="ECO:0000256" key="9">
    <source>
        <dbReference type="RuleBase" id="RU003346"/>
    </source>
</evidence>
<dbReference type="Gene3D" id="1.20.1250.20">
    <property type="entry name" value="MFS general substrate transporter like domains"/>
    <property type="match status" value="1"/>
</dbReference>
<protein>
    <recommendedName>
        <fullName evidence="11">Major facilitator superfamily (MFS) profile domain-containing protein</fullName>
    </recommendedName>
</protein>
<feature type="transmembrane region" description="Helical" evidence="10">
    <location>
        <begin position="289"/>
        <end position="313"/>
    </location>
</feature>
<dbReference type="GO" id="GO:0015293">
    <property type="term" value="F:symporter activity"/>
    <property type="evidence" value="ECO:0007669"/>
    <property type="project" value="UniProtKB-KW"/>
</dbReference>
<dbReference type="GO" id="GO:0015145">
    <property type="term" value="F:monosaccharide transmembrane transporter activity"/>
    <property type="evidence" value="ECO:0007669"/>
    <property type="project" value="InterPro"/>
</dbReference>
<evidence type="ECO:0000256" key="1">
    <source>
        <dbReference type="ARBA" id="ARBA00004141"/>
    </source>
</evidence>
<evidence type="ECO:0000256" key="4">
    <source>
        <dbReference type="ARBA" id="ARBA00022597"/>
    </source>
</evidence>
<dbReference type="Pfam" id="PF00083">
    <property type="entry name" value="Sugar_tr"/>
    <property type="match status" value="1"/>
</dbReference>
<feature type="transmembrane region" description="Helical" evidence="10">
    <location>
        <begin position="139"/>
        <end position="161"/>
    </location>
</feature>